<dbReference type="AlphaFoldDB" id="A0A0M3JIA7"/>
<dbReference type="WBParaSite" id="ASIM_0000737201-mRNA-1">
    <property type="protein sequence ID" value="ASIM_0000737201-mRNA-1"/>
    <property type="gene ID" value="ASIM_0000737201"/>
</dbReference>
<keyword evidence="2" id="KW-1185">Reference proteome</keyword>
<evidence type="ECO:0000313" key="1">
    <source>
        <dbReference type="EMBL" id="VDK28600.1"/>
    </source>
</evidence>
<evidence type="ECO:0000313" key="2">
    <source>
        <dbReference type="Proteomes" id="UP000267096"/>
    </source>
</evidence>
<dbReference type="EMBL" id="UYRR01016751">
    <property type="protein sequence ID" value="VDK28600.1"/>
    <property type="molecule type" value="Genomic_DNA"/>
</dbReference>
<reference evidence="3" key="1">
    <citation type="submission" date="2017-02" db="UniProtKB">
        <authorList>
            <consortium name="WormBaseParasite"/>
        </authorList>
    </citation>
    <scope>IDENTIFICATION</scope>
</reference>
<dbReference type="Proteomes" id="UP000267096">
    <property type="component" value="Unassembled WGS sequence"/>
</dbReference>
<protein>
    <submittedName>
        <fullName evidence="3">Transposase</fullName>
    </submittedName>
</protein>
<accession>A0A0M3JIA7</accession>
<evidence type="ECO:0000313" key="3">
    <source>
        <dbReference type="WBParaSite" id="ASIM_0000737201-mRNA-1"/>
    </source>
</evidence>
<organism evidence="3">
    <name type="scientific">Anisakis simplex</name>
    <name type="common">Herring worm</name>
    <dbReference type="NCBI Taxonomy" id="6269"/>
    <lineage>
        <taxon>Eukaryota</taxon>
        <taxon>Metazoa</taxon>
        <taxon>Ecdysozoa</taxon>
        <taxon>Nematoda</taxon>
        <taxon>Chromadorea</taxon>
        <taxon>Rhabditida</taxon>
        <taxon>Spirurina</taxon>
        <taxon>Ascaridomorpha</taxon>
        <taxon>Ascaridoidea</taxon>
        <taxon>Anisakidae</taxon>
        <taxon>Anisakis</taxon>
        <taxon>Anisakis simplex complex</taxon>
    </lineage>
</organism>
<sequence>MSKVKTRGTPKLFVRNRTIYSTIRSEAKGDHKTDEMLIIVDYLEQSMIARDNQKSRLKYG</sequence>
<reference evidence="1 2" key="2">
    <citation type="submission" date="2018-11" db="EMBL/GenBank/DDBJ databases">
        <authorList>
            <consortium name="Pathogen Informatics"/>
        </authorList>
    </citation>
    <scope>NUCLEOTIDE SEQUENCE [LARGE SCALE GENOMIC DNA]</scope>
</reference>
<name>A0A0M3JIA7_ANISI</name>
<gene>
    <name evidence="1" type="ORF">ASIM_LOCUS7141</name>
</gene>
<proteinExistence type="predicted"/>